<feature type="chain" id="PRO_5039149025" description="Lipoprotein" evidence="1">
    <location>
        <begin position="26"/>
        <end position="254"/>
    </location>
</feature>
<keyword evidence="1" id="KW-0732">Signal</keyword>
<proteinExistence type="predicted"/>
<evidence type="ECO:0000313" key="3">
    <source>
        <dbReference type="Proteomes" id="UP000430692"/>
    </source>
</evidence>
<comment type="caution">
    <text evidence="2">The sequence shown here is derived from an EMBL/GenBank/DDBJ whole genome shotgun (WGS) entry which is preliminary data.</text>
</comment>
<dbReference type="EMBL" id="WUUL01000012">
    <property type="protein sequence ID" value="MXQ55227.1"/>
    <property type="molecule type" value="Genomic_DNA"/>
</dbReference>
<reference evidence="2 3" key="1">
    <citation type="submission" date="2019-12" db="EMBL/GenBank/DDBJ databases">
        <title>Whole-genome analyses of novel actinobacteria.</title>
        <authorList>
            <person name="Sahin N."/>
            <person name="Saygin H."/>
        </authorList>
    </citation>
    <scope>NUCLEOTIDE SEQUENCE [LARGE SCALE GENOMIC DNA]</scope>
    <source>
        <strain evidence="2 3">KC615</strain>
    </source>
</reference>
<dbReference type="Proteomes" id="UP000430692">
    <property type="component" value="Unassembled WGS sequence"/>
</dbReference>
<gene>
    <name evidence="2" type="ORF">GSM42_16205</name>
</gene>
<dbReference type="PROSITE" id="PS51257">
    <property type="entry name" value="PROKAR_LIPOPROTEIN"/>
    <property type="match status" value="1"/>
</dbReference>
<evidence type="ECO:0000313" key="2">
    <source>
        <dbReference type="EMBL" id="MXQ55227.1"/>
    </source>
</evidence>
<evidence type="ECO:0000256" key="1">
    <source>
        <dbReference type="SAM" id="SignalP"/>
    </source>
</evidence>
<organism evidence="2 3">
    <name type="scientific">Shimazuella alba</name>
    <dbReference type="NCBI Taxonomy" id="2690964"/>
    <lineage>
        <taxon>Bacteria</taxon>
        <taxon>Bacillati</taxon>
        <taxon>Bacillota</taxon>
        <taxon>Bacilli</taxon>
        <taxon>Bacillales</taxon>
        <taxon>Thermoactinomycetaceae</taxon>
        <taxon>Shimazuella</taxon>
    </lineage>
</organism>
<dbReference type="RefSeq" id="WP_160802572.1">
    <property type="nucleotide sequence ID" value="NZ_WUUL01000012.1"/>
</dbReference>
<accession>A0A6I4VUH6</accession>
<sequence length="254" mass="29213">MNQKRGFVSSLLVMIFILSACSQNAWGKPDNIEEFELFAKKKLEDQYIESFVIKSAKKECIALTKQEEKDCSRELFKAEASPQSNPNIVFTVNYHRSYGGAFHNDYLEQYMAYDLQRLVQSHLKIKNMILQVTISFHSTNTDSVTYTGLVKDYQTKLKEIPSHTSIYVHLLDGNQSIEQKAEQIYQFSQIPQWKTLATNFTVNYYADLPQNDQNPSSQTPLNSTPFSVNELKSVQSIKAKLQLDQSVNQKPEME</sequence>
<dbReference type="AlphaFoldDB" id="A0A6I4VUH6"/>
<name>A0A6I4VUH6_9BACL</name>
<feature type="signal peptide" evidence="1">
    <location>
        <begin position="1"/>
        <end position="25"/>
    </location>
</feature>
<evidence type="ECO:0008006" key="4">
    <source>
        <dbReference type="Google" id="ProtNLM"/>
    </source>
</evidence>
<protein>
    <recommendedName>
        <fullName evidence="4">Lipoprotein</fullName>
    </recommendedName>
</protein>
<keyword evidence="3" id="KW-1185">Reference proteome</keyword>